<evidence type="ECO:0000259" key="1">
    <source>
        <dbReference type="PROSITE" id="PS50011"/>
    </source>
</evidence>
<dbReference type="GO" id="GO:0004672">
    <property type="term" value="F:protein kinase activity"/>
    <property type="evidence" value="ECO:0007669"/>
    <property type="project" value="InterPro"/>
</dbReference>
<protein>
    <submittedName>
        <fullName evidence="2">Protein kinase domain protein</fullName>
    </submittedName>
</protein>
<dbReference type="SUPFAM" id="SSF56112">
    <property type="entry name" value="Protein kinase-like (PK-like)"/>
    <property type="match status" value="1"/>
</dbReference>
<keyword evidence="2" id="KW-0418">Kinase</keyword>
<gene>
    <name evidence="2" type="ORF">Pr1d_12980</name>
</gene>
<proteinExistence type="predicted"/>
<sequence length="246" mass="28369">MPSRPSKSQSISSFKLPPGRILAGKYEIISPLGRGWEGEVYKLRELETDIERAGKFFFPQRNLNGRTSRIYARKLNKLRHLPILIQYHTSESFIFKGQKVTFLVSELVEGELLSKFLARQPGKRLSVFQGLHLLHALSLGMEGVHNAREYHGDLHMGNVIIRRQGIGFNIKLLDFYDYGTARAHDLHDDVCDLIRIFYDAIGGKQWYSKHPPEVKAICRGLKRSLILRKFRTAGQLRQYLDTMTWS</sequence>
<feature type="domain" description="Protein kinase" evidence="1">
    <location>
        <begin position="26"/>
        <end position="246"/>
    </location>
</feature>
<keyword evidence="3" id="KW-1185">Reference proteome</keyword>
<dbReference type="RefSeq" id="WP_148072723.1">
    <property type="nucleotide sequence ID" value="NZ_CP042913.1"/>
</dbReference>
<reference evidence="2 3" key="1">
    <citation type="submission" date="2019-08" db="EMBL/GenBank/DDBJ databases">
        <title>Deep-cultivation of Planctomycetes and their phenomic and genomic characterization uncovers novel biology.</title>
        <authorList>
            <person name="Wiegand S."/>
            <person name="Jogler M."/>
            <person name="Boedeker C."/>
            <person name="Pinto D."/>
            <person name="Vollmers J."/>
            <person name="Rivas-Marin E."/>
            <person name="Kohn T."/>
            <person name="Peeters S.H."/>
            <person name="Heuer A."/>
            <person name="Rast P."/>
            <person name="Oberbeckmann S."/>
            <person name="Bunk B."/>
            <person name="Jeske O."/>
            <person name="Meyerdierks A."/>
            <person name="Storesund J.E."/>
            <person name="Kallscheuer N."/>
            <person name="Luecker S."/>
            <person name="Lage O.M."/>
            <person name="Pohl T."/>
            <person name="Merkel B.J."/>
            <person name="Hornburger P."/>
            <person name="Mueller R.-W."/>
            <person name="Bruemmer F."/>
            <person name="Labrenz M."/>
            <person name="Spormann A.M."/>
            <person name="Op den Camp H."/>
            <person name="Overmann J."/>
            <person name="Amann R."/>
            <person name="Jetten M.S.M."/>
            <person name="Mascher T."/>
            <person name="Medema M.H."/>
            <person name="Devos D.P."/>
            <person name="Kaster A.-K."/>
            <person name="Ovreas L."/>
            <person name="Rohde M."/>
            <person name="Galperin M.Y."/>
            <person name="Jogler C."/>
        </authorList>
    </citation>
    <scope>NUCLEOTIDE SEQUENCE [LARGE SCALE GENOMIC DNA]</scope>
    <source>
        <strain evidence="2 3">Pr1d</strain>
    </source>
</reference>
<dbReference type="InterPro" id="IPR000719">
    <property type="entry name" value="Prot_kinase_dom"/>
</dbReference>
<evidence type="ECO:0000313" key="3">
    <source>
        <dbReference type="Proteomes" id="UP000323917"/>
    </source>
</evidence>
<dbReference type="PROSITE" id="PS50011">
    <property type="entry name" value="PROTEIN_KINASE_DOM"/>
    <property type="match status" value="1"/>
</dbReference>
<evidence type="ECO:0000313" key="2">
    <source>
        <dbReference type="EMBL" id="QEG34026.1"/>
    </source>
</evidence>
<dbReference type="Proteomes" id="UP000323917">
    <property type="component" value="Chromosome"/>
</dbReference>
<dbReference type="InterPro" id="IPR011009">
    <property type="entry name" value="Kinase-like_dom_sf"/>
</dbReference>
<dbReference type="KEGG" id="bgok:Pr1d_12980"/>
<dbReference type="EMBL" id="CP042913">
    <property type="protein sequence ID" value="QEG34026.1"/>
    <property type="molecule type" value="Genomic_DNA"/>
</dbReference>
<dbReference type="GO" id="GO:0005524">
    <property type="term" value="F:ATP binding"/>
    <property type="evidence" value="ECO:0007669"/>
    <property type="project" value="InterPro"/>
</dbReference>
<dbReference type="SMART" id="SM00220">
    <property type="entry name" value="S_TKc"/>
    <property type="match status" value="1"/>
</dbReference>
<dbReference type="AlphaFoldDB" id="A0A5B9QAU3"/>
<keyword evidence="2" id="KW-0808">Transferase</keyword>
<dbReference type="Pfam" id="PF00069">
    <property type="entry name" value="Pkinase"/>
    <property type="match status" value="1"/>
</dbReference>
<dbReference type="OrthoDB" id="9801841at2"/>
<organism evidence="2 3">
    <name type="scientific">Bythopirellula goksoeyrii</name>
    <dbReference type="NCBI Taxonomy" id="1400387"/>
    <lineage>
        <taxon>Bacteria</taxon>
        <taxon>Pseudomonadati</taxon>
        <taxon>Planctomycetota</taxon>
        <taxon>Planctomycetia</taxon>
        <taxon>Pirellulales</taxon>
        <taxon>Lacipirellulaceae</taxon>
        <taxon>Bythopirellula</taxon>
    </lineage>
</organism>
<name>A0A5B9QAU3_9BACT</name>
<dbReference type="Gene3D" id="1.10.510.10">
    <property type="entry name" value="Transferase(Phosphotransferase) domain 1"/>
    <property type="match status" value="1"/>
</dbReference>
<accession>A0A5B9QAU3</accession>